<name>A0A7G1II07_MYCKA</name>
<keyword evidence="2" id="KW-0812">Transmembrane</keyword>
<feature type="region of interest" description="Disordered" evidence="1">
    <location>
        <begin position="157"/>
        <end position="178"/>
    </location>
</feature>
<gene>
    <name evidence="3" type="ORF">NIIDMKKI_58270</name>
</gene>
<evidence type="ECO:0000256" key="1">
    <source>
        <dbReference type="SAM" id="MobiDB-lite"/>
    </source>
</evidence>
<proteinExistence type="predicted"/>
<keyword evidence="2" id="KW-1133">Transmembrane helix</keyword>
<sequence length="282" mass="29834">MTDAIHEEADDVAATMNAWRASVPSAVAFAPPLAADDAATAAVLAGMADWPVEHHAMGSTGVHGYGITRGDNRNLGHLDQRRRCRCRRDRRESGDVICPHRGSRRRIPRPAGVRTGRRTPNVRRPSGVRRAGLIAAVVVSVFGAGIAGVIVGAHISSAPGGRAAESSTAAPPSPSPEQIRTQTIDLCTRFAAGYAMLPSPPKTAADIGPAANYIADALRDNGFADHAIRTAIGDSLRLYRDRAAMVSRESAQGAIQLPNSWTPDAANAADDRVWSLCHQYQG</sequence>
<evidence type="ECO:0000313" key="3">
    <source>
        <dbReference type="EMBL" id="BCI90621.1"/>
    </source>
</evidence>
<keyword evidence="2" id="KW-0472">Membrane</keyword>
<evidence type="ECO:0000313" key="4">
    <source>
        <dbReference type="Proteomes" id="UP000516380"/>
    </source>
</evidence>
<dbReference type="Proteomes" id="UP000516380">
    <property type="component" value="Chromosome"/>
</dbReference>
<feature type="transmembrane region" description="Helical" evidence="2">
    <location>
        <begin position="133"/>
        <end position="155"/>
    </location>
</feature>
<organism evidence="3 4">
    <name type="scientific">Mycobacterium kansasii</name>
    <dbReference type="NCBI Taxonomy" id="1768"/>
    <lineage>
        <taxon>Bacteria</taxon>
        <taxon>Bacillati</taxon>
        <taxon>Actinomycetota</taxon>
        <taxon>Actinomycetes</taxon>
        <taxon>Mycobacteriales</taxon>
        <taxon>Mycobacteriaceae</taxon>
        <taxon>Mycobacterium</taxon>
    </lineage>
</organism>
<reference evidence="3 4" key="1">
    <citation type="submission" date="2020-07" db="EMBL/GenBank/DDBJ databases">
        <title>Mycobacterium kansasii (former subtype) with zoonotic potential isolated from diseased indoor pet cat, Japan.</title>
        <authorList>
            <person name="Fukano H."/>
            <person name="Terazono T."/>
            <person name="Hoshino Y."/>
        </authorList>
    </citation>
    <scope>NUCLEOTIDE SEQUENCE [LARGE SCALE GENOMIC DNA]</scope>
    <source>
        <strain evidence="3 4">Kuro-I</strain>
    </source>
</reference>
<protein>
    <submittedName>
        <fullName evidence="3">Uncharacterized protein</fullName>
    </submittedName>
</protein>
<accession>A0A7G1II07</accession>
<evidence type="ECO:0000256" key="2">
    <source>
        <dbReference type="SAM" id="Phobius"/>
    </source>
</evidence>
<feature type="region of interest" description="Disordered" evidence="1">
    <location>
        <begin position="97"/>
        <end position="124"/>
    </location>
</feature>
<dbReference type="EMBL" id="AP023343">
    <property type="protein sequence ID" value="BCI90621.1"/>
    <property type="molecule type" value="Genomic_DNA"/>
</dbReference>
<keyword evidence="4" id="KW-1185">Reference proteome</keyword>
<dbReference type="AlphaFoldDB" id="A0A7G1II07"/>